<organism evidence="3">
    <name type="scientific">hydrothermal vent metagenome</name>
    <dbReference type="NCBI Taxonomy" id="652676"/>
    <lineage>
        <taxon>unclassified sequences</taxon>
        <taxon>metagenomes</taxon>
        <taxon>ecological metagenomes</taxon>
    </lineage>
</organism>
<evidence type="ECO:0000313" key="3">
    <source>
        <dbReference type="EMBL" id="VAW54777.1"/>
    </source>
</evidence>
<dbReference type="Pfam" id="PF13320">
    <property type="entry name" value="GH123_cat"/>
    <property type="match status" value="1"/>
</dbReference>
<dbReference type="InterPro" id="IPR025150">
    <property type="entry name" value="GH123_cat"/>
</dbReference>
<name>A0A3B0WVS6_9ZZZZ</name>
<accession>A0A3B0WVS6</accession>
<evidence type="ECO:0000259" key="2">
    <source>
        <dbReference type="Pfam" id="PF22680"/>
    </source>
</evidence>
<sequence length="566" mass="65776">MTTRNTIFCFLLFSVLVNNSPAINADKLKVGITSSLNKIFQTKPYDFQGKFSKSAEIEMAQNEYESIQIVFFPEGNFKNIEINASSLSHENKVDAISSAHIKINPIGYVNLQSGSKSQARQGFHPDILLPNQGINLKANSPQPILITVYTPPDSKPGNYISNITIKNHTGLSLSIKLNVLVHPIRLSNQRRFKSLSLTRNHNYSALWPEDQGYKKLNRIQESVIFKKIAEIGFRNHLPPTGFLVNGLISYNLKDKREGKTLASYPTHDIHTGKFNAKRTDEYIDYMLSKNANSYFIGITSDIYKDKNTSKKREETLLKYLDDLIPHLKKRGVLDQSYLYNIDEPWGEAVEHAKKIYRLVKQRYGSDIHVMQNTNQNNNKILGEFKNYFQSIDINLGFYNITELEQYRKKYPGIFQDVWWNLNLWPRTRPNLFLEYPLIDARIIGPMSYRFNIQGFEYWELVYVGKIKNYRPVSANNFQLDWIVGNHSLDGLLLYPNKNHSFYSSMRFESFRDGMEDLELLHILQKLDPNNALLKINTITDINNYSENIEQYISFRKYLLAEIMRLR</sequence>
<feature type="domain" description="Glycoside hydrolase 123 catalytic" evidence="1">
    <location>
        <begin position="305"/>
        <end position="523"/>
    </location>
</feature>
<dbReference type="Pfam" id="PF22680">
    <property type="entry name" value="Glyco_hydro_123_N_2"/>
    <property type="match status" value="1"/>
</dbReference>
<dbReference type="InterPro" id="IPR053850">
    <property type="entry name" value="Glyco_hydro_123_N_2"/>
</dbReference>
<proteinExistence type="predicted"/>
<dbReference type="AlphaFoldDB" id="A0A3B0WVS6"/>
<gene>
    <name evidence="3" type="ORF">MNBD_GAMMA06-597</name>
</gene>
<evidence type="ECO:0000259" key="1">
    <source>
        <dbReference type="Pfam" id="PF13320"/>
    </source>
</evidence>
<feature type="domain" description="Glycoside hydrolase 123 N-terminal" evidence="2">
    <location>
        <begin position="55"/>
        <end position="167"/>
    </location>
</feature>
<protein>
    <submittedName>
        <fullName evidence="3">Uncharacterized protein</fullName>
    </submittedName>
</protein>
<reference evidence="3" key="1">
    <citation type="submission" date="2018-06" db="EMBL/GenBank/DDBJ databases">
        <authorList>
            <person name="Zhirakovskaya E."/>
        </authorList>
    </citation>
    <scope>NUCLEOTIDE SEQUENCE</scope>
</reference>
<dbReference type="EMBL" id="UOFD01000079">
    <property type="protein sequence ID" value="VAW54777.1"/>
    <property type="molecule type" value="Genomic_DNA"/>
</dbReference>